<dbReference type="AlphaFoldDB" id="A0A8S3S1Q6"/>
<evidence type="ECO:0000256" key="4">
    <source>
        <dbReference type="ARBA" id="ARBA00022705"/>
    </source>
</evidence>
<dbReference type="GO" id="GO:0005634">
    <property type="term" value="C:nucleus"/>
    <property type="evidence" value="ECO:0007669"/>
    <property type="project" value="TreeGrafter"/>
</dbReference>
<gene>
    <name evidence="7" type="ORF">MEDL_26374</name>
</gene>
<evidence type="ECO:0000256" key="1">
    <source>
        <dbReference type="ARBA" id="ARBA00022634"/>
    </source>
</evidence>
<reference evidence="7" key="1">
    <citation type="submission" date="2021-03" db="EMBL/GenBank/DDBJ databases">
        <authorList>
            <person name="Bekaert M."/>
        </authorList>
    </citation>
    <scope>NUCLEOTIDE SEQUENCE</scope>
</reference>
<comment type="caution">
    <text evidence="7">The sequence shown here is derived from an EMBL/GenBank/DDBJ whole genome shotgun (WGS) entry which is preliminary data.</text>
</comment>
<dbReference type="InterPro" id="IPR043519">
    <property type="entry name" value="NT_sf"/>
</dbReference>
<dbReference type="InterPro" id="IPR022312">
    <property type="entry name" value="DNA_pol_X"/>
</dbReference>
<dbReference type="EMBL" id="CAJPWZ010001297">
    <property type="protein sequence ID" value="CAG2212385.1"/>
    <property type="molecule type" value="Genomic_DNA"/>
</dbReference>
<keyword evidence="3 7" id="KW-0548">Nucleotidyltransferase</keyword>
<dbReference type="PANTHER" id="PTHR11276:SF28">
    <property type="entry name" value="DNA POLYMERASE LAMBDA"/>
    <property type="match status" value="1"/>
</dbReference>
<feature type="domain" description="DNA polymerase beta thumb" evidence="5">
    <location>
        <begin position="72"/>
        <end position="102"/>
    </location>
</feature>
<dbReference type="Proteomes" id="UP000683360">
    <property type="component" value="Unassembled WGS sequence"/>
</dbReference>
<evidence type="ECO:0000313" key="7">
    <source>
        <dbReference type="EMBL" id="CAG2212385.1"/>
    </source>
</evidence>
<keyword evidence="8" id="KW-1185">Reference proteome</keyword>
<dbReference type="PANTHER" id="PTHR11276">
    <property type="entry name" value="DNA POLYMERASE TYPE-X FAMILY MEMBER"/>
    <property type="match status" value="1"/>
</dbReference>
<dbReference type="Gene3D" id="3.30.460.10">
    <property type="entry name" value="Beta Polymerase, domain 2"/>
    <property type="match status" value="1"/>
</dbReference>
<feature type="domain" description="DNA polymerase beta palm" evidence="6">
    <location>
        <begin position="23"/>
        <end position="65"/>
    </location>
</feature>
<keyword evidence="1" id="KW-0237">DNA synthesis</keyword>
<dbReference type="InterPro" id="IPR029398">
    <property type="entry name" value="PolB_thumb"/>
</dbReference>
<dbReference type="SUPFAM" id="SSF81301">
    <property type="entry name" value="Nucleotidyltransferase"/>
    <property type="match status" value="1"/>
</dbReference>
<dbReference type="InterPro" id="IPR028207">
    <property type="entry name" value="DNA_pol_B_palm_palm"/>
</dbReference>
<protein>
    <submittedName>
        <fullName evidence="7">POLL</fullName>
        <ecNumber evidence="7">2.7.7.7</ecNumber>
        <ecNumber evidence="7">4.2.99.-</ecNumber>
    </submittedName>
</protein>
<dbReference type="EC" id="2.7.7.7" evidence="7"/>
<dbReference type="GO" id="GO:0006303">
    <property type="term" value="P:double-strand break repair via nonhomologous end joining"/>
    <property type="evidence" value="ECO:0007669"/>
    <property type="project" value="TreeGrafter"/>
</dbReference>
<accession>A0A8S3S1Q6</accession>
<keyword evidence="7" id="KW-0456">Lyase</keyword>
<proteinExistence type="predicted"/>
<evidence type="ECO:0000313" key="8">
    <source>
        <dbReference type="Proteomes" id="UP000683360"/>
    </source>
</evidence>
<dbReference type="Pfam" id="PF14792">
    <property type="entry name" value="DNA_pol_B_palm"/>
    <property type="match status" value="1"/>
</dbReference>
<evidence type="ECO:0000259" key="6">
    <source>
        <dbReference type="Pfam" id="PF14792"/>
    </source>
</evidence>
<name>A0A8S3S1Q6_MYTED</name>
<dbReference type="GO" id="GO:0016829">
    <property type="term" value="F:lyase activity"/>
    <property type="evidence" value="ECO:0007669"/>
    <property type="project" value="UniProtKB-KW"/>
</dbReference>
<dbReference type="GO" id="GO:0003887">
    <property type="term" value="F:DNA-directed DNA polymerase activity"/>
    <property type="evidence" value="ECO:0007669"/>
    <property type="project" value="UniProtKB-EC"/>
</dbReference>
<evidence type="ECO:0000259" key="5">
    <source>
        <dbReference type="Pfam" id="PF14791"/>
    </source>
</evidence>
<keyword evidence="2 7" id="KW-0808">Transferase</keyword>
<keyword evidence="4" id="KW-0235">DNA replication</keyword>
<sequence>MSAMNYPFYYQLWQEHNKTKYGQVRFITDDLVSSENDGNQQKYLGVCKLPGKNRLHRRLDIIIVPYDEYACALVYFTGSAHFNRSLRYLAKKCGRNIAESLCQDEKSTDPPFTKETTSRQITSNRLIQLDGVGLCPHCSGGGSTGILILLIFGAATSNATTTGLDVRPITKVALDERIELQCKKANDGGTKWIGGPKMSF</sequence>
<evidence type="ECO:0000256" key="2">
    <source>
        <dbReference type="ARBA" id="ARBA00022679"/>
    </source>
</evidence>
<dbReference type="Pfam" id="PF14791">
    <property type="entry name" value="DNA_pol_B_thumb"/>
    <property type="match status" value="1"/>
</dbReference>
<organism evidence="7 8">
    <name type="scientific">Mytilus edulis</name>
    <name type="common">Blue mussel</name>
    <dbReference type="NCBI Taxonomy" id="6550"/>
    <lineage>
        <taxon>Eukaryota</taxon>
        <taxon>Metazoa</taxon>
        <taxon>Spiralia</taxon>
        <taxon>Lophotrochozoa</taxon>
        <taxon>Mollusca</taxon>
        <taxon>Bivalvia</taxon>
        <taxon>Autobranchia</taxon>
        <taxon>Pteriomorphia</taxon>
        <taxon>Mytilida</taxon>
        <taxon>Mytiloidea</taxon>
        <taxon>Mytilidae</taxon>
        <taxon>Mytilinae</taxon>
        <taxon>Mytilus</taxon>
    </lineage>
</organism>
<dbReference type="GO" id="GO:0003677">
    <property type="term" value="F:DNA binding"/>
    <property type="evidence" value="ECO:0007669"/>
    <property type="project" value="InterPro"/>
</dbReference>
<dbReference type="OrthoDB" id="205514at2759"/>
<evidence type="ECO:0000256" key="3">
    <source>
        <dbReference type="ARBA" id="ARBA00022695"/>
    </source>
</evidence>
<dbReference type="Gene3D" id="3.30.210.10">
    <property type="entry name" value="DNA polymerase, thumb domain"/>
    <property type="match status" value="1"/>
</dbReference>
<dbReference type="EC" id="4.2.99.-" evidence="7"/>
<dbReference type="InterPro" id="IPR037160">
    <property type="entry name" value="DNA_Pol_thumb_sf"/>
</dbReference>